<gene>
    <name evidence="14" type="ORF">Slati_4358600</name>
</gene>
<name>A0AAW2SN73_9LAMI</name>
<dbReference type="InterPro" id="IPR001128">
    <property type="entry name" value="Cyt_P450"/>
</dbReference>
<keyword evidence="10" id="KW-0472">Membrane</keyword>
<dbReference type="GO" id="GO:0005506">
    <property type="term" value="F:iron ion binding"/>
    <property type="evidence" value="ECO:0007669"/>
    <property type="project" value="InterPro"/>
</dbReference>
<evidence type="ECO:0000256" key="1">
    <source>
        <dbReference type="ARBA" id="ARBA00004167"/>
    </source>
</evidence>
<feature type="compositionally biased region" description="Gly residues" evidence="13">
    <location>
        <begin position="8"/>
        <end position="17"/>
    </location>
</feature>
<keyword evidence="3 11" id="KW-0349">Heme</keyword>
<keyword evidence="9 12" id="KW-0503">Monooxygenase</keyword>
<evidence type="ECO:0000256" key="8">
    <source>
        <dbReference type="ARBA" id="ARBA00023004"/>
    </source>
</evidence>
<evidence type="ECO:0000256" key="6">
    <source>
        <dbReference type="ARBA" id="ARBA00022989"/>
    </source>
</evidence>
<evidence type="ECO:0000256" key="11">
    <source>
        <dbReference type="PIRSR" id="PIRSR602401-1"/>
    </source>
</evidence>
<evidence type="ECO:0000256" key="7">
    <source>
        <dbReference type="ARBA" id="ARBA00023002"/>
    </source>
</evidence>
<dbReference type="PROSITE" id="PS00086">
    <property type="entry name" value="CYTOCHROME_P450"/>
    <property type="match status" value="1"/>
</dbReference>
<sequence>MVPAAVWGGRGRGGGAREGAVLGGQARDEGGLDAGRGRGGSGWAARRGLGWGAARRGLVRCRIRHNSRHDRMGFDGINTPPGGSDQRKPQNSSPGPLLVPRKSEAEVVISGYTIPKGTQIFVNVWGMGRDSTLWSNRDAFQPERFLDSTMDYKGQDYELLPFGSGRRICPGVPLANRMLHVMMAILIHNFDWKLEPGKKLESLYCAELFGIGLHMAVPLKVIPVKCGA</sequence>
<dbReference type="PANTHER" id="PTHR47950:SF4">
    <property type="entry name" value="GERANIOL 8-HYDROXYLASE-LIKE"/>
    <property type="match status" value="1"/>
</dbReference>
<reference evidence="14" key="2">
    <citation type="journal article" date="2024" name="Plant">
        <title>Genomic evolution and insights into agronomic trait innovations of Sesamum species.</title>
        <authorList>
            <person name="Miao H."/>
            <person name="Wang L."/>
            <person name="Qu L."/>
            <person name="Liu H."/>
            <person name="Sun Y."/>
            <person name="Le M."/>
            <person name="Wang Q."/>
            <person name="Wei S."/>
            <person name="Zheng Y."/>
            <person name="Lin W."/>
            <person name="Duan Y."/>
            <person name="Cao H."/>
            <person name="Xiong S."/>
            <person name="Wang X."/>
            <person name="Wei L."/>
            <person name="Li C."/>
            <person name="Ma Q."/>
            <person name="Ju M."/>
            <person name="Zhao R."/>
            <person name="Li G."/>
            <person name="Mu C."/>
            <person name="Tian Q."/>
            <person name="Mei H."/>
            <person name="Zhang T."/>
            <person name="Gao T."/>
            <person name="Zhang H."/>
        </authorList>
    </citation>
    <scope>NUCLEOTIDE SEQUENCE</scope>
    <source>
        <strain evidence="14">KEN1</strain>
    </source>
</reference>
<dbReference type="EMBL" id="JACGWN010000016">
    <property type="protein sequence ID" value="KAL0393924.1"/>
    <property type="molecule type" value="Genomic_DNA"/>
</dbReference>
<comment type="caution">
    <text evidence="14">The sequence shown here is derived from an EMBL/GenBank/DDBJ whole genome shotgun (WGS) entry which is preliminary data.</text>
</comment>
<dbReference type="GO" id="GO:0004497">
    <property type="term" value="F:monooxygenase activity"/>
    <property type="evidence" value="ECO:0007669"/>
    <property type="project" value="UniProtKB-KW"/>
</dbReference>
<dbReference type="InterPro" id="IPR017972">
    <property type="entry name" value="Cyt_P450_CS"/>
</dbReference>
<keyword evidence="8 11" id="KW-0408">Iron</keyword>
<comment type="similarity">
    <text evidence="2 12">Belongs to the cytochrome P450 family.</text>
</comment>
<protein>
    <submittedName>
        <fullName evidence="14">Labd-13Z-ene-9,15,16-triol synthase, chloroplastic</fullName>
    </submittedName>
</protein>
<feature type="region of interest" description="Disordered" evidence="13">
    <location>
        <begin position="69"/>
        <end position="98"/>
    </location>
</feature>
<comment type="cofactor">
    <cofactor evidence="11">
        <name>heme</name>
        <dbReference type="ChEBI" id="CHEBI:30413"/>
    </cofactor>
</comment>
<evidence type="ECO:0000256" key="3">
    <source>
        <dbReference type="ARBA" id="ARBA00022617"/>
    </source>
</evidence>
<dbReference type="GO" id="GO:0020037">
    <property type="term" value="F:heme binding"/>
    <property type="evidence" value="ECO:0007669"/>
    <property type="project" value="InterPro"/>
</dbReference>
<evidence type="ECO:0000256" key="13">
    <source>
        <dbReference type="SAM" id="MobiDB-lite"/>
    </source>
</evidence>
<dbReference type="GO" id="GO:0016705">
    <property type="term" value="F:oxidoreductase activity, acting on paired donors, with incorporation or reduction of molecular oxygen"/>
    <property type="evidence" value="ECO:0007669"/>
    <property type="project" value="InterPro"/>
</dbReference>
<dbReference type="GO" id="GO:0016020">
    <property type="term" value="C:membrane"/>
    <property type="evidence" value="ECO:0007669"/>
    <property type="project" value="UniProtKB-SubCell"/>
</dbReference>
<feature type="compositionally biased region" description="Gly residues" evidence="13">
    <location>
        <begin position="32"/>
        <end position="42"/>
    </location>
</feature>
<evidence type="ECO:0000256" key="12">
    <source>
        <dbReference type="RuleBase" id="RU000461"/>
    </source>
</evidence>
<evidence type="ECO:0000256" key="9">
    <source>
        <dbReference type="ARBA" id="ARBA00023033"/>
    </source>
</evidence>
<accession>A0AAW2SN73</accession>
<feature type="region of interest" description="Disordered" evidence="13">
    <location>
        <begin position="1"/>
        <end position="46"/>
    </location>
</feature>
<keyword evidence="4" id="KW-0812">Transmembrane</keyword>
<comment type="subcellular location">
    <subcellularLocation>
        <location evidence="1">Membrane</location>
        <topology evidence="1">Single-pass membrane protein</topology>
    </subcellularLocation>
</comment>
<dbReference type="PANTHER" id="PTHR47950">
    <property type="entry name" value="CYTOCHROME P450, FAMILY 76, SUBFAMILY C, POLYPEPTIDE 5-RELATED"/>
    <property type="match status" value="1"/>
</dbReference>
<evidence type="ECO:0000256" key="2">
    <source>
        <dbReference type="ARBA" id="ARBA00010617"/>
    </source>
</evidence>
<dbReference type="InterPro" id="IPR002401">
    <property type="entry name" value="Cyt_P450_E_grp-I"/>
</dbReference>
<feature type="binding site" description="axial binding residue" evidence="11">
    <location>
        <position position="169"/>
    </location>
    <ligand>
        <name>heme</name>
        <dbReference type="ChEBI" id="CHEBI:30413"/>
    </ligand>
    <ligandPart>
        <name>Fe</name>
        <dbReference type="ChEBI" id="CHEBI:18248"/>
    </ligandPart>
</feature>
<evidence type="ECO:0000256" key="5">
    <source>
        <dbReference type="ARBA" id="ARBA00022723"/>
    </source>
</evidence>
<organism evidence="14">
    <name type="scientific">Sesamum latifolium</name>
    <dbReference type="NCBI Taxonomy" id="2727402"/>
    <lineage>
        <taxon>Eukaryota</taxon>
        <taxon>Viridiplantae</taxon>
        <taxon>Streptophyta</taxon>
        <taxon>Embryophyta</taxon>
        <taxon>Tracheophyta</taxon>
        <taxon>Spermatophyta</taxon>
        <taxon>Magnoliopsida</taxon>
        <taxon>eudicotyledons</taxon>
        <taxon>Gunneridae</taxon>
        <taxon>Pentapetalae</taxon>
        <taxon>asterids</taxon>
        <taxon>lamiids</taxon>
        <taxon>Lamiales</taxon>
        <taxon>Pedaliaceae</taxon>
        <taxon>Sesamum</taxon>
    </lineage>
</organism>
<dbReference type="PRINTS" id="PR00463">
    <property type="entry name" value="EP450I"/>
</dbReference>
<dbReference type="InterPro" id="IPR036396">
    <property type="entry name" value="Cyt_P450_sf"/>
</dbReference>
<reference evidence="14" key="1">
    <citation type="submission" date="2020-06" db="EMBL/GenBank/DDBJ databases">
        <authorList>
            <person name="Li T."/>
            <person name="Hu X."/>
            <person name="Zhang T."/>
            <person name="Song X."/>
            <person name="Zhang H."/>
            <person name="Dai N."/>
            <person name="Sheng W."/>
            <person name="Hou X."/>
            <person name="Wei L."/>
        </authorList>
    </citation>
    <scope>NUCLEOTIDE SEQUENCE</scope>
    <source>
        <strain evidence="14">KEN1</strain>
        <tissue evidence="14">Leaf</tissue>
    </source>
</reference>
<keyword evidence="7 12" id="KW-0560">Oxidoreductase</keyword>
<evidence type="ECO:0000256" key="10">
    <source>
        <dbReference type="ARBA" id="ARBA00023136"/>
    </source>
</evidence>
<proteinExistence type="inferred from homology"/>
<dbReference type="SUPFAM" id="SSF48264">
    <property type="entry name" value="Cytochrome P450"/>
    <property type="match status" value="1"/>
</dbReference>
<dbReference type="Pfam" id="PF00067">
    <property type="entry name" value="p450"/>
    <property type="match status" value="1"/>
</dbReference>
<evidence type="ECO:0000313" key="14">
    <source>
        <dbReference type="EMBL" id="KAL0393924.1"/>
    </source>
</evidence>
<keyword evidence="5 11" id="KW-0479">Metal-binding</keyword>
<dbReference type="AlphaFoldDB" id="A0AAW2SN73"/>
<dbReference type="Gene3D" id="1.10.630.10">
    <property type="entry name" value="Cytochrome P450"/>
    <property type="match status" value="1"/>
</dbReference>
<evidence type="ECO:0000256" key="4">
    <source>
        <dbReference type="ARBA" id="ARBA00022692"/>
    </source>
</evidence>
<keyword evidence="6" id="KW-1133">Transmembrane helix</keyword>